<dbReference type="KEGG" id="sphe:GFH32_14680"/>
<organism evidence="1 2">
    <name type="scientific">Sphingobacterium zhuxiongii</name>
    <dbReference type="NCBI Taxonomy" id="2662364"/>
    <lineage>
        <taxon>Bacteria</taxon>
        <taxon>Pseudomonadati</taxon>
        <taxon>Bacteroidota</taxon>
        <taxon>Sphingobacteriia</taxon>
        <taxon>Sphingobacteriales</taxon>
        <taxon>Sphingobacteriaceae</taxon>
        <taxon>Sphingobacterium</taxon>
    </lineage>
</organism>
<evidence type="ECO:0000313" key="1">
    <source>
        <dbReference type="EMBL" id="QGA27481.1"/>
    </source>
</evidence>
<dbReference type="NCBIfam" id="NF035938">
    <property type="entry name" value="EboA_domain"/>
    <property type="match status" value="1"/>
</dbReference>
<reference evidence="1 2" key="1">
    <citation type="submission" date="2019-10" db="EMBL/GenBank/DDBJ databases">
        <authorList>
            <person name="Dong K."/>
        </authorList>
    </citation>
    <scope>NUCLEOTIDE SEQUENCE [LARGE SCALE GENOMIC DNA]</scope>
    <source>
        <strain evidence="2">dk4302</strain>
    </source>
</reference>
<dbReference type="InterPro" id="IPR047715">
    <property type="entry name" value="EboA_dom"/>
</dbReference>
<dbReference type="AlphaFoldDB" id="A0A5Q0QEV4"/>
<dbReference type="RefSeq" id="WP_153512317.1">
    <property type="nucleotide sequence ID" value="NZ_CP045652.1"/>
</dbReference>
<keyword evidence="2" id="KW-1185">Reference proteome</keyword>
<evidence type="ECO:0000313" key="2">
    <source>
        <dbReference type="Proteomes" id="UP000326921"/>
    </source>
</evidence>
<proteinExistence type="predicted"/>
<name>A0A5Q0QEV4_9SPHI</name>
<dbReference type="EMBL" id="CP045652">
    <property type="protein sequence ID" value="QGA27481.1"/>
    <property type="molecule type" value="Genomic_DNA"/>
</dbReference>
<dbReference type="Proteomes" id="UP000326921">
    <property type="component" value="Chromosome"/>
</dbReference>
<protein>
    <submittedName>
        <fullName evidence="1">Uncharacterized protein</fullName>
    </submittedName>
</protein>
<accession>A0A5Q0QEV4</accession>
<sequence>MKTNDKVSERLFQLLSEDEKAYLALSSKQIQEDYKKHFVRIFSTLNRRLTFETRESLISISPEDTDNLLIVNWTVLKLARVWLLGQIADDKEAYQQFINRLFEFADMHELEALYAALPILDYPEQWIERCKEGIRNNIGTVQEAVIEHNKFPFLYLDEESWNQLVLKAFFTSKKILNIYGLFDKNNKPLADSIVDYIYERHSAKREIHPMLWILAKDYLPSRALDILAEAYNLENDEAKKALLLQALAANHAHLSESFKIAHAQELEQISPIEQVLEAYK</sequence>
<gene>
    <name evidence="1" type="ORF">GFH32_14680</name>
</gene>